<name>A0ABT2JHP3_9PSEU</name>
<sequence length="102" mass="10674">MPAGFEYDPEAIRAYAEVFEQASTQLERVTATLADTSAKRADFGTSWAEHGSDFESYIAALAEDLGNLTTGLAEVAGKLNQGTDLIVTADTTALGDLKATGA</sequence>
<accession>A0ABT2JHP3</accession>
<keyword evidence="2" id="KW-1185">Reference proteome</keyword>
<dbReference type="InterPro" id="IPR036689">
    <property type="entry name" value="ESAT-6-like_sf"/>
</dbReference>
<organism evidence="1 2">
    <name type="scientific">Actinophytocola gossypii</name>
    <dbReference type="NCBI Taxonomy" id="2812003"/>
    <lineage>
        <taxon>Bacteria</taxon>
        <taxon>Bacillati</taxon>
        <taxon>Actinomycetota</taxon>
        <taxon>Actinomycetes</taxon>
        <taxon>Pseudonocardiales</taxon>
        <taxon>Pseudonocardiaceae</taxon>
    </lineage>
</organism>
<dbReference type="InterPro" id="IPR022536">
    <property type="entry name" value="EspC"/>
</dbReference>
<dbReference type="EMBL" id="JAFFZE010000025">
    <property type="protein sequence ID" value="MCT2587399.1"/>
    <property type="molecule type" value="Genomic_DNA"/>
</dbReference>
<evidence type="ECO:0000313" key="2">
    <source>
        <dbReference type="Proteomes" id="UP001156441"/>
    </source>
</evidence>
<dbReference type="Proteomes" id="UP001156441">
    <property type="component" value="Unassembled WGS sequence"/>
</dbReference>
<evidence type="ECO:0008006" key="3">
    <source>
        <dbReference type="Google" id="ProtNLM"/>
    </source>
</evidence>
<dbReference type="RefSeq" id="WP_260195279.1">
    <property type="nucleotide sequence ID" value="NZ_JAFFZE010000025.1"/>
</dbReference>
<dbReference type="Pfam" id="PF10824">
    <property type="entry name" value="T7SS_ESX_EspC"/>
    <property type="match status" value="1"/>
</dbReference>
<comment type="caution">
    <text evidence="1">The sequence shown here is derived from an EMBL/GenBank/DDBJ whole genome shotgun (WGS) entry which is preliminary data.</text>
</comment>
<proteinExistence type="predicted"/>
<dbReference type="Gene3D" id="1.10.287.1060">
    <property type="entry name" value="ESAT-6-like"/>
    <property type="match status" value="1"/>
</dbReference>
<evidence type="ECO:0000313" key="1">
    <source>
        <dbReference type="EMBL" id="MCT2587399.1"/>
    </source>
</evidence>
<reference evidence="1 2" key="1">
    <citation type="submission" date="2021-02" db="EMBL/GenBank/DDBJ databases">
        <title>Actinophytocola xerophila sp. nov., isolated from soil of cotton cropping field.</title>
        <authorList>
            <person name="Huang R."/>
            <person name="Chen X."/>
            <person name="Ge X."/>
            <person name="Liu W."/>
        </authorList>
    </citation>
    <scope>NUCLEOTIDE SEQUENCE [LARGE SCALE GENOMIC DNA]</scope>
    <source>
        <strain evidence="1 2">S1-96</strain>
    </source>
</reference>
<dbReference type="SUPFAM" id="SSF140453">
    <property type="entry name" value="EsxAB dimer-like"/>
    <property type="match status" value="1"/>
</dbReference>
<protein>
    <recommendedName>
        <fullName evidence="3">WXG100 family type VII secretion target</fullName>
    </recommendedName>
</protein>
<gene>
    <name evidence="1" type="ORF">JT362_30175</name>
</gene>